<evidence type="ECO:0000313" key="2">
    <source>
        <dbReference type="Proteomes" id="UP001230649"/>
    </source>
</evidence>
<gene>
    <name evidence="1" type="ORF">QFC20_007854</name>
</gene>
<proteinExistence type="predicted"/>
<dbReference type="Proteomes" id="UP001230649">
    <property type="component" value="Unassembled WGS sequence"/>
</dbReference>
<organism evidence="1 2">
    <name type="scientific">Naganishia adeliensis</name>
    <dbReference type="NCBI Taxonomy" id="92952"/>
    <lineage>
        <taxon>Eukaryota</taxon>
        <taxon>Fungi</taxon>
        <taxon>Dikarya</taxon>
        <taxon>Basidiomycota</taxon>
        <taxon>Agaricomycotina</taxon>
        <taxon>Tremellomycetes</taxon>
        <taxon>Filobasidiales</taxon>
        <taxon>Filobasidiaceae</taxon>
        <taxon>Naganishia</taxon>
    </lineage>
</organism>
<dbReference type="EMBL" id="JASBWS010000230">
    <property type="protein sequence ID" value="KAJ9090676.1"/>
    <property type="molecule type" value="Genomic_DNA"/>
</dbReference>
<protein>
    <submittedName>
        <fullName evidence="1">Uncharacterized protein</fullName>
    </submittedName>
</protein>
<comment type="caution">
    <text evidence="1">The sequence shown here is derived from an EMBL/GenBank/DDBJ whole genome shotgun (WGS) entry which is preliminary data.</text>
</comment>
<accession>A0ACC2UVM6</accession>
<evidence type="ECO:0000313" key="1">
    <source>
        <dbReference type="EMBL" id="KAJ9090676.1"/>
    </source>
</evidence>
<name>A0ACC2UVM6_9TREE</name>
<keyword evidence="2" id="KW-1185">Reference proteome</keyword>
<sequence length="73" mass="7872">MNSATPKRPGGTAKRKRIERESPSAPSSKRPPLAIANLNRLPPGTTPFTDPTVAPFGPNMEAEEDDDDLSELE</sequence>
<reference evidence="1" key="1">
    <citation type="submission" date="2023-04" db="EMBL/GenBank/DDBJ databases">
        <title>Draft Genome sequencing of Naganishia species isolated from polar environments using Oxford Nanopore Technology.</title>
        <authorList>
            <person name="Leo P."/>
            <person name="Venkateswaran K."/>
        </authorList>
    </citation>
    <scope>NUCLEOTIDE SEQUENCE</scope>
    <source>
        <strain evidence="1">MNA-CCFEE 5262</strain>
    </source>
</reference>